<keyword evidence="6" id="KW-1185">Reference proteome</keyword>
<proteinExistence type="inferred from homology"/>
<accession>A0ABX0VTZ4</accession>
<dbReference type="InterPro" id="IPR029044">
    <property type="entry name" value="Nucleotide-diphossugar_trans"/>
</dbReference>
<dbReference type="Pfam" id="PF00535">
    <property type="entry name" value="Glycos_transf_2"/>
    <property type="match status" value="1"/>
</dbReference>
<evidence type="ECO:0000259" key="4">
    <source>
        <dbReference type="Pfam" id="PF00535"/>
    </source>
</evidence>
<evidence type="ECO:0000313" key="6">
    <source>
        <dbReference type="Proteomes" id="UP000709466"/>
    </source>
</evidence>
<evidence type="ECO:0000256" key="2">
    <source>
        <dbReference type="ARBA" id="ARBA00022676"/>
    </source>
</evidence>
<dbReference type="Gene3D" id="3.90.550.10">
    <property type="entry name" value="Spore Coat Polysaccharide Biosynthesis Protein SpsA, Chain A"/>
    <property type="match status" value="1"/>
</dbReference>
<dbReference type="Proteomes" id="UP000709466">
    <property type="component" value="Unassembled WGS sequence"/>
</dbReference>
<keyword evidence="2" id="KW-0328">Glycosyltransferase</keyword>
<evidence type="ECO:0000256" key="3">
    <source>
        <dbReference type="ARBA" id="ARBA00022679"/>
    </source>
</evidence>
<comment type="similarity">
    <text evidence="1">Belongs to the glycosyltransferase 2 family.</text>
</comment>
<dbReference type="InterPro" id="IPR001173">
    <property type="entry name" value="Glyco_trans_2-like"/>
</dbReference>
<comment type="caution">
    <text evidence="5">The sequence shown here is derived from an EMBL/GenBank/DDBJ whole genome shotgun (WGS) entry which is preliminary data.</text>
</comment>
<reference evidence="5 6" key="1">
    <citation type="submission" date="2020-03" db="EMBL/GenBank/DDBJ databases">
        <title>Bacterial isolates of synthetic phycosphere.</title>
        <authorList>
            <person name="Fu H."/>
            <person name="Moran M.A."/>
        </authorList>
    </citation>
    <scope>NUCLEOTIDE SEQUENCE [LARGE SCALE GENOMIC DNA]</scope>
    <source>
        <strain evidence="5 6">HF1</strain>
    </source>
</reference>
<keyword evidence="3" id="KW-0808">Transferase</keyword>
<name>A0ABX0VTZ4_9RHOB</name>
<dbReference type="PANTHER" id="PTHR43179">
    <property type="entry name" value="RHAMNOSYLTRANSFERASE WBBL"/>
    <property type="match status" value="1"/>
</dbReference>
<feature type="domain" description="Glycosyltransferase 2-like" evidence="4">
    <location>
        <begin position="7"/>
        <end position="130"/>
    </location>
</feature>
<gene>
    <name evidence="5" type="ORF">HCZ30_03490</name>
</gene>
<dbReference type="RefSeq" id="WP_167636387.1">
    <property type="nucleotide sequence ID" value="NZ_JAATOP010000002.1"/>
</dbReference>
<dbReference type="PANTHER" id="PTHR43179:SF12">
    <property type="entry name" value="GALACTOFURANOSYLTRANSFERASE GLFT2"/>
    <property type="match status" value="1"/>
</dbReference>
<protein>
    <submittedName>
        <fullName evidence="5">Glycosyltransferase</fullName>
    </submittedName>
</protein>
<evidence type="ECO:0000256" key="1">
    <source>
        <dbReference type="ARBA" id="ARBA00006739"/>
    </source>
</evidence>
<organism evidence="5 6">
    <name type="scientific">Marivivens donghaensis</name>
    <dbReference type="NCBI Taxonomy" id="1699413"/>
    <lineage>
        <taxon>Bacteria</taxon>
        <taxon>Pseudomonadati</taxon>
        <taxon>Pseudomonadota</taxon>
        <taxon>Alphaproteobacteria</taxon>
        <taxon>Rhodobacterales</taxon>
        <taxon>Paracoccaceae</taxon>
        <taxon>Marivivens group</taxon>
        <taxon>Marivivens</taxon>
    </lineage>
</organism>
<evidence type="ECO:0000313" key="5">
    <source>
        <dbReference type="EMBL" id="NIY71496.1"/>
    </source>
</evidence>
<dbReference type="EMBL" id="JAATOP010000002">
    <property type="protein sequence ID" value="NIY71496.1"/>
    <property type="molecule type" value="Genomic_DNA"/>
</dbReference>
<sequence>MTPPRVSVIVVSRNRPTALRRCINGLSQLYYPNFEIVVVADMDGSEELVGRGYQGRVKLVRFDIPNISMARNVGLQNAAGDIVAFIDDDAVPEPRWLDHLIAPIASGDAVAAGGYVLGRNGISLQWPARSVNCEGRTQLLTIEGEETVVVRGEKSEAIKTEGTNMAFDREFVCKLGGFDPAYQFYMDETDLNLRIAAAGGDTAIVPKAVVHHGYLSSERRRADRAPMSLFHTGRSIAVFLRKHAPEDVRGRLHRYHRTEQENGAIKHLIEGRIEPRDVRRLMKTYDVGADEGHLARPQELQPIGASEQPYLPFEAETKPSGHISMNARWYNYRQILEKAIEARDDGHRVTILRYSLTALRHRVKFTDEGIWLQQGGLFGKSERTDPVFRFWTKRSRNVRELQRIEALRT</sequence>
<dbReference type="SUPFAM" id="SSF53448">
    <property type="entry name" value="Nucleotide-diphospho-sugar transferases"/>
    <property type="match status" value="1"/>
</dbReference>